<dbReference type="SUPFAM" id="SSF52540">
    <property type="entry name" value="P-loop containing nucleoside triphosphate hydrolases"/>
    <property type="match status" value="2"/>
</dbReference>
<accession>A0A8S5NVJ6</accession>
<feature type="domain" description="Helicase ATP-binding" evidence="1">
    <location>
        <begin position="13"/>
        <end position="179"/>
    </location>
</feature>
<dbReference type="InterPro" id="IPR038718">
    <property type="entry name" value="SNF2-like_sf"/>
</dbReference>
<dbReference type="InterPro" id="IPR000330">
    <property type="entry name" value="SNF2_N"/>
</dbReference>
<dbReference type="Pfam" id="PF00271">
    <property type="entry name" value="Helicase_C"/>
    <property type="match status" value="1"/>
</dbReference>
<evidence type="ECO:0000259" key="1">
    <source>
        <dbReference type="PROSITE" id="PS51192"/>
    </source>
</evidence>
<keyword evidence="2" id="KW-0547">Nucleotide-binding</keyword>
<dbReference type="InterPro" id="IPR014001">
    <property type="entry name" value="Helicase_ATP-bd"/>
</dbReference>
<name>A0A8S5NVJ6_9CAUD</name>
<dbReference type="InterPro" id="IPR001650">
    <property type="entry name" value="Helicase_C-like"/>
</dbReference>
<dbReference type="EMBL" id="BK015257">
    <property type="protein sequence ID" value="DAD98232.1"/>
    <property type="molecule type" value="Genomic_DNA"/>
</dbReference>
<dbReference type="PROSITE" id="PS51192">
    <property type="entry name" value="HELICASE_ATP_BIND_1"/>
    <property type="match status" value="1"/>
</dbReference>
<dbReference type="Gene3D" id="3.40.50.300">
    <property type="entry name" value="P-loop containing nucleotide triphosphate hydrolases"/>
    <property type="match status" value="1"/>
</dbReference>
<organism evidence="2">
    <name type="scientific">Myoviridae sp. ctiu99</name>
    <dbReference type="NCBI Taxonomy" id="2825158"/>
    <lineage>
        <taxon>Viruses</taxon>
        <taxon>Duplodnaviria</taxon>
        <taxon>Heunggongvirae</taxon>
        <taxon>Uroviricota</taxon>
        <taxon>Caudoviricetes</taxon>
    </lineage>
</organism>
<keyword evidence="2" id="KW-0378">Hydrolase</keyword>
<dbReference type="GO" id="GO:0005524">
    <property type="term" value="F:ATP binding"/>
    <property type="evidence" value="ECO:0007669"/>
    <property type="project" value="InterPro"/>
</dbReference>
<protein>
    <submittedName>
        <fullName evidence="2">Helicase of the snf2 rad54 family</fullName>
    </submittedName>
</protein>
<proteinExistence type="predicted"/>
<sequence>MQFRPHPYQQEAISRMIRHGHYGLLLDMGLGKTVSVLSAIAALRFDYCAIGKTLVIAPLKVAEDTWQAEARKWDGLQGLTFSTVLGSEAKRKAALQANADVYVINRENVSWLADQYRYRLPFDVCVVDESSSFKNPSSRRFKALRKCLGSFKRVYILTGTPSPNTLMDLWAQVYLLDRGARLGQTITAYRQQYFLPGQSNGHVVYNWRLRDDAAKQAIYDRIQDICMSLSAADYLQLPPRIDNIVPVSLGDSMAVYKRMKHDLVVELQGKEITAANAAVLSNKLLQLANGNLYEDDTSGTHRGYSFLHQEKLKKLKDIIEENDGKPVLVFYAFQHDRISIEQYLGKQVEELDGADTVRRWNAGEIRVLLAHPASCAYGLNLQAGGNVIVWYGLTWSLELYQQANARLYRQGQTQPVIIHHLVAQGTIDEQVMAALQRKKTGQDELLQAIKAHLKEGLKW</sequence>
<evidence type="ECO:0000313" key="2">
    <source>
        <dbReference type="EMBL" id="DAD98232.1"/>
    </source>
</evidence>
<dbReference type="GO" id="GO:0004386">
    <property type="term" value="F:helicase activity"/>
    <property type="evidence" value="ECO:0007669"/>
    <property type="project" value="UniProtKB-KW"/>
</dbReference>
<dbReference type="Gene3D" id="3.40.50.10810">
    <property type="entry name" value="Tandem AAA-ATPase domain"/>
    <property type="match status" value="1"/>
</dbReference>
<dbReference type="Pfam" id="PF00176">
    <property type="entry name" value="SNF2-rel_dom"/>
    <property type="match status" value="1"/>
</dbReference>
<keyword evidence="2" id="KW-0347">Helicase</keyword>
<dbReference type="InterPro" id="IPR027417">
    <property type="entry name" value="P-loop_NTPase"/>
</dbReference>
<keyword evidence="2" id="KW-0067">ATP-binding</keyword>
<reference evidence="2" key="1">
    <citation type="journal article" date="2021" name="Proc. Natl. Acad. Sci. U.S.A.">
        <title>A Catalog of Tens of Thousands of Viruses from Human Metagenomes Reveals Hidden Associations with Chronic Diseases.</title>
        <authorList>
            <person name="Tisza M.J."/>
            <person name="Buck C.B."/>
        </authorList>
    </citation>
    <scope>NUCLEOTIDE SEQUENCE</scope>
    <source>
        <strain evidence="2">Ctiu99</strain>
    </source>
</reference>
<dbReference type="SMART" id="SM00487">
    <property type="entry name" value="DEXDc"/>
    <property type="match status" value="1"/>
</dbReference>
<dbReference type="PANTHER" id="PTHR10799">
    <property type="entry name" value="SNF2/RAD54 HELICASE FAMILY"/>
    <property type="match status" value="1"/>
</dbReference>